<feature type="compositionally biased region" description="Polar residues" evidence="1">
    <location>
        <begin position="20"/>
        <end position="36"/>
    </location>
</feature>
<feature type="region of interest" description="Disordered" evidence="1">
    <location>
        <begin position="1"/>
        <end position="41"/>
    </location>
</feature>
<dbReference type="Proteomes" id="UP000249829">
    <property type="component" value="Unassembled WGS sequence"/>
</dbReference>
<evidence type="ECO:0000256" key="1">
    <source>
        <dbReference type="SAM" id="MobiDB-lite"/>
    </source>
</evidence>
<dbReference type="AlphaFoldDB" id="A0A2V5HDF7"/>
<organism evidence="2 3">
    <name type="scientific">Aspergillus violaceofuscus (strain CBS 115571)</name>
    <dbReference type="NCBI Taxonomy" id="1450538"/>
    <lineage>
        <taxon>Eukaryota</taxon>
        <taxon>Fungi</taxon>
        <taxon>Dikarya</taxon>
        <taxon>Ascomycota</taxon>
        <taxon>Pezizomycotina</taxon>
        <taxon>Eurotiomycetes</taxon>
        <taxon>Eurotiomycetidae</taxon>
        <taxon>Eurotiales</taxon>
        <taxon>Aspergillaceae</taxon>
        <taxon>Aspergillus</taxon>
    </lineage>
</organism>
<proteinExistence type="predicted"/>
<gene>
    <name evidence="2" type="ORF">BO99DRAFT_130793</name>
</gene>
<sequence>MHTETQTPSVPPALQHEDSAPSQPKSYRNSRTTTGCHRTLASPRMIGPLPALLDDRLIRTIGRLYRGCVIGAVTLLEVEEENHGCFLPLHSSNLIDVNFNSREQRTTFEPGASSPRPRLDLLLAIALIRPGRLRTYSAHSMDEQHRQWYSQTYFSRDEVIAIGVLPMYHVAVVPKSLHH</sequence>
<name>A0A2V5HDF7_ASPV1</name>
<evidence type="ECO:0000313" key="2">
    <source>
        <dbReference type="EMBL" id="PYI19844.1"/>
    </source>
</evidence>
<reference evidence="2 3" key="1">
    <citation type="submission" date="2018-02" db="EMBL/GenBank/DDBJ databases">
        <title>The genomes of Aspergillus section Nigri reveals drivers in fungal speciation.</title>
        <authorList>
            <consortium name="DOE Joint Genome Institute"/>
            <person name="Vesth T.C."/>
            <person name="Nybo J."/>
            <person name="Theobald S."/>
            <person name="Brandl J."/>
            <person name="Frisvad J.C."/>
            <person name="Nielsen K.F."/>
            <person name="Lyhne E.K."/>
            <person name="Kogle M.E."/>
            <person name="Kuo A."/>
            <person name="Riley R."/>
            <person name="Clum A."/>
            <person name="Nolan M."/>
            <person name="Lipzen A."/>
            <person name="Salamov A."/>
            <person name="Henrissat B."/>
            <person name="Wiebenga A."/>
            <person name="De vries R.P."/>
            <person name="Grigoriev I.V."/>
            <person name="Mortensen U.H."/>
            <person name="Andersen M.R."/>
            <person name="Baker S.E."/>
        </authorList>
    </citation>
    <scope>NUCLEOTIDE SEQUENCE [LARGE SCALE GENOMIC DNA]</scope>
    <source>
        <strain evidence="2 3">CBS 115571</strain>
    </source>
</reference>
<dbReference type="EMBL" id="KZ825130">
    <property type="protein sequence ID" value="PYI19844.1"/>
    <property type="molecule type" value="Genomic_DNA"/>
</dbReference>
<accession>A0A2V5HDF7</accession>
<protein>
    <submittedName>
        <fullName evidence="2">Uncharacterized protein</fullName>
    </submittedName>
</protein>
<evidence type="ECO:0000313" key="3">
    <source>
        <dbReference type="Proteomes" id="UP000249829"/>
    </source>
</evidence>
<keyword evidence="3" id="KW-1185">Reference proteome</keyword>